<dbReference type="Pfam" id="PF06910">
    <property type="entry name" value="MEA1"/>
    <property type="match status" value="1"/>
</dbReference>
<dbReference type="OrthoDB" id="5593200at2759"/>
<sequence>MAENDSNVGLACIERDPVENFARQLDELCAATKDLSPSEDEDEDIPFGYEQLPQEDEEESGDNDNDDAEEVENAEMHNLKDDSDEVSVRSTASPLVLSLDPDESISEETSTLIKDIMKRIQVPGHAVPEWAKHIPESSWIPIVKE</sequence>
<gene>
    <name evidence="2" type="primary">ABSGL_06327.1 scaffold 8126</name>
</gene>
<organism evidence="2">
    <name type="scientific">Absidia glauca</name>
    <name type="common">Pin mould</name>
    <dbReference type="NCBI Taxonomy" id="4829"/>
    <lineage>
        <taxon>Eukaryota</taxon>
        <taxon>Fungi</taxon>
        <taxon>Fungi incertae sedis</taxon>
        <taxon>Mucoromycota</taxon>
        <taxon>Mucoromycotina</taxon>
        <taxon>Mucoromycetes</taxon>
        <taxon>Mucorales</taxon>
        <taxon>Cunninghamellaceae</taxon>
        <taxon>Absidia</taxon>
    </lineage>
</organism>
<dbReference type="InParanoid" id="A0A163JNF6"/>
<keyword evidence="3" id="KW-1185">Reference proteome</keyword>
<protein>
    <recommendedName>
        <fullName evidence="4">Male-enhanced antigen 1</fullName>
    </recommendedName>
</protein>
<feature type="region of interest" description="Disordered" evidence="1">
    <location>
        <begin position="32"/>
        <end position="107"/>
    </location>
</feature>
<accession>A0A163JNF6</accession>
<reference evidence="2" key="1">
    <citation type="submission" date="2016-04" db="EMBL/GenBank/DDBJ databases">
        <authorList>
            <person name="Evans L.H."/>
            <person name="Alamgir A."/>
            <person name="Owens N."/>
            <person name="Weber N.D."/>
            <person name="Virtaneva K."/>
            <person name="Barbian K."/>
            <person name="Babar A."/>
            <person name="Rosenke K."/>
        </authorList>
    </citation>
    <scope>NUCLEOTIDE SEQUENCE [LARGE SCALE GENOMIC DNA]</scope>
    <source>
        <strain evidence="2">CBS 101.48</strain>
    </source>
</reference>
<evidence type="ECO:0008006" key="4">
    <source>
        <dbReference type="Google" id="ProtNLM"/>
    </source>
</evidence>
<evidence type="ECO:0000256" key="1">
    <source>
        <dbReference type="SAM" id="MobiDB-lite"/>
    </source>
</evidence>
<evidence type="ECO:0000313" key="3">
    <source>
        <dbReference type="Proteomes" id="UP000078561"/>
    </source>
</evidence>
<proteinExistence type="predicted"/>
<feature type="compositionally biased region" description="Acidic residues" evidence="1">
    <location>
        <begin position="53"/>
        <end position="73"/>
    </location>
</feature>
<dbReference type="OMA" id="MFGYQQL"/>
<name>A0A163JNF6_ABSGL</name>
<dbReference type="AlphaFoldDB" id="A0A163JNF6"/>
<dbReference type="EMBL" id="LT553327">
    <property type="protein sequence ID" value="SAM00612.1"/>
    <property type="molecule type" value="Genomic_DNA"/>
</dbReference>
<evidence type="ECO:0000313" key="2">
    <source>
        <dbReference type="EMBL" id="SAM00612.1"/>
    </source>
</evidence>
<dbReference type="Proteomes" id="UP000078561">
    <property type="component" value="Unassembled WGS sequence"/>
</dbReference>